<evidence type="ECO:0000256" key="3">
    <source>
        <dbReference type="ARBA" id="ARBA00022691"/>
    </source>
</evidence>
<accession>A0A7H9AXC4</accession>
<evidence type="ECO:0000313" key="6">
    <source>
        <dbReference type="Proteomes" id="UP000509704"/>
    </source>
</evidence>
<dbReference type="RefSeq" id="XP_037142515.1">
    <property type="nucleotide sequence ID" value="XM_037286620.1"/>
</dbReference>
<dbReference type="PANTHER" id="PTHR46165:SF2">
    <property type="entry name" value="SET AND MYND DOMAIN-CONTAINING PROTEIN 4"/>
    <property type="match status" value="1"/>
</dbReference>
<dbReference type="InterPro" id="IPR011990">
    <property type="entry name" value="TPR-like_helical_dom_sf"/>
</dbReference>
<keyword evidence="1" id="KW-0489">Methyltransferase</keyword>
<evidence type="ECO:0000313" key="5">
    <source>
        <dbReference type="EMBL" id="QLG70787.1"/>
    </source>
</evidence>
<dbReference type="KEGG" id="zmk:HG535_0A07290"/>
<dbReference type="SUPFAM" id="SSF48452">
    <property type="entry name" value="TPR-like"/>
    <property type="match status" value="1"/>
</dbReference>
<dbReference type="InterPro" id="IPR019734">
    <property type="entry name" value="TPR_rpt"/>
</dbReference>
<reference evidence="5 6" key="1">
    <citation type="submission" date="2020-07" db="EMBL/GenBank/DDBJ databases">
        <title>The yeast mating-type switching endonuclease HO is a domesticated member of an unorthodox homing genetic element family.</title>
        <authorList>
            <person name="Coughlan A.Y."/>
            <person name="Lombardi L."/>
            <person name="Braun-Galleani S."/>
            <person name="Martos A.R."/>
            <person name="Galeote V."/>
            <person name="Bigey F."/>
            <person name="Dequin S."/>
            <person name="Byrne K.P."/>
            <person name="Wolfe K.H."/>
        </authorList>
    </citation>
    <scope>NUCLEOTIDE SEQUENCE [LARGE SCALE GENOMIC DNA]</scope>
    <source>
        <strain evidence="5 6">NRRL Y-6702</strain>
    </source>
</reference>
<evidence type="ECO:0000256" key="4">
    <source>
        <dbReference type="PROSITE-ProRule" id="PRU00339"/>
    </source>
</evidence>
<keyword evidence="3" id="KW-0949">S-adenosyl-L-methionine</keyword>
<dbReference type="GO" id="GO:0008168">
    <property type="term" value="F:methyltransferase activity"/>
    <property type="evidence" value="ECO:0007669"/>
    <property type="project" value="UniProtKB-KW"/>
</dbReference>
<dbReference type="Pfam" id="PF13431">
    <property type="entry name" value="TPR_17"/>
    <property type="match status" value="1"/>
</dbReference>
<name>A0A7H9AXC4_ZYGMR</name>
<dbReference type="AlphaFoldDB" id="A0A7H9AXC4"/>
<dbReference type="GeneID" id="59234423"/>
<keyword evidence="4" id="KW-0802">TPR repeat</keyword>
<dbReference type="PANTHER" id="PTHR46165">
    <property type="entry name" value="SET AND MYND DOMAIN-CONTAINING PROTEIN 4"/>
    <property type="match status" value="1"/>
</dbReference>
<feature type="repeat" description="TPR" evidence="4">
    <location>
        <begin position="3"/>
        <end position="36"/>
    </location>
</feature>
<keyword evidence="2" id="KW-0808">Transferase</keyword>
<sequence>MSFEEYKIQGNHCYQTGDLETSLQCYNKCIRIEPTNPVAYANKAMALLKLHRYQDALAACHLGLKLKGPEKIRDKLLYRVKLAQSHLSSEAKYVEVSIDEVTTLPLEFRGL</sequence>
<dbReference type="OrthoDB" id="10250354at2759"/>
<dbReference type="Gene3D" id="1.25.40.10">
    <property type="entry name" value="Tetratricopeptide repeat domain"/>
    <property type="match status" value="1"/>
</dbReference>
<organism evidence="5 6">
    <name type="scientific">Zygotorulaspora mrakii</name>
    <name type="common">Zygosaccharomyces mrakii</name>
    <dbReference type="NCBI Taxonomy" id="42260"/>
    <lineage>
        <taxon>Eukaryota</taxon>
        <taxon>Fungi</taxon>
        <taxon>Dikarya</taxon>
        <taxon>Ascomycota</taxon>
        <taxon>Saccharomycotina</taxon>
        <taxon>Saccharomycetes</taxon>
        <taxon>Saccharomycetales</taxon>
        <taxon>Saccharomycetaceae</taxon>
        <taxon>Zygotorulaspora</taxon>
    </lineage>
</organism>
<dbReference type="Proteomes" id="UP000509704">
    <property type="component" value="Chromosome 1"/>
</dbReference>
<gene>
    <name evidence="5" type="ORF">HG535_0A07290</name>
</gene>
<dbReference type="GO" id="GO:0042826">
    <property type="term" value="F:histone deacetylase binding"/>
    <property type="evidence" value="ECO:0007669"/>
    <property type="project" value="TreeGrafter"/>
</dbReference>
<evidence type="ECO:0000256" key="2">
    <source>
        <dbReference type="ARBA" id="ARBA00022679"/>
    </source>
</evidence>
<dbReference type="EMBL" id="CP058604">
    <property type="protein sequence ID" value="QLG70787.1"/>
    <property type="molecule type" value="Genomic_DNA"/>
</dbReference>
<evidence type="ECO:0000256" key="1">
    <source>
        <dbReference type="ARBA" id="ARBA00022603"/>
    </source>
</evidence>
<dbReference type="GO" id="GO:0005737">
    <property type="term" value="C:cytoplasm"/>
    <property type="evidence" value="ECO:0007669"/>
    <property type="project" value="TreeGrafter"/>
</dbReference>
<dbReference type="GO" id="GO:0032259">
    <property type="term" value="P:methylation"/>
    <property type="evidence" value="ECO:0007669"/>
    <property type="project" value="UniProtKB-KW"/>
</dbReference>
<dbReference type="GO" id="GO:0005634">
    <property type="term" value="C:nucleus"/>
    <property type="evidence" value="ECO:0007669"/>
    <property type="project" value="TreeGrafter"/>
</dbReference>
<dbReference type="PROSITE" id="PS50005">
    <property type="entry name" value="TPR"/>
    <property type="match status" value="1"/>
</dbReference>
<keyword evidence="6" id="KW-1185">Reference proteome</keyword>
<proteinExistence type="predicted"/>
<protein>
    <submittedName>
        <fullName evidence="5">Uncharacterized protein</fullName>
    </submittedName>
</protein>
<dbReference type="SMART" id="SM00028">
    <property type="entry name" value="TPR"/>
    <property type="match status" value="2"/>
</dbReference>
<dbReference type="InterPro" id="IPR052097">
    <property type="entry name" value="SET-MYND_domain_protein"/>
</dbReference>